<evidence type="ECO:0000313" key="3">
    <source>
        <dbReference type="EMBL" id="CAF1932605.1"/>
    </source>
</evidence>
<dbReference type="Gene3D" id="3.90.176.10">
    <property type="entry name" value="Toxin ADP-ribosyltransferase, Chain A, domain 1"/>
    <property type="match status" value="1"/>
</dbReference>
<dbReference type="EMBL" id="CAJOBH010001599">
    <property type="protein sequence ID" value="CAF3863612.1"/>
    <property type="molecule type" value="Genomic_DNA"/>
</dbReference>
<protein>
    <recommendedName>
        <fullName evidence="1">WWE domain-containing protein</fullName>
    </recommendedName>
</protein>
<dbReference type="Proteomes" id="UP000681967">
    <property type="component" value="Unassembled WGS sequence"/>
</dbReference>
<evidence type="ECO:0000313" key="6">
    <source>
        <dbReference type="EMBL" id="CAF3946983.1"/>
    </source>
</evidence>
<comment type="caution">
    <text evidence="2">The sequence shown here is derived from an EMBL/GenBank/DDBJ whole genome shotgun (WGS) entry which is preliminary data.</text>
</comment>
<dbReference type="Proteomes" id="UP000663855">
    <property type="component" value="Unassembled WGS sequence"/>
</dbReference>
<dbReference type="InterPro" id="IPR037197">
    <property type="entry name" value="WWE_dom_sf"/>
</dbReference>
<gene>
    <name evidence="4" type="ORF">BYL167_LOCUS6523</name>
    <name evidence="2" type="ORF">CJN711_LOCUS29668</name>
    <name evidence="6" type="ORF">GIL414_LOCUS8878</name>
    <name evidence="3" type="ORF">MBJ925_LOCUS4521</name>
    <name evidence="5" type="ORF">SMN809_LOCUS6624</name>
</gene>
<dbReference type="Proteomes" id="UP000663824">
    <property type="component" value="Unassembled WGS sequence"/>
</dbReference>
<dbReference type="Proteomes" id="UP000676336">
    <property type="component" value="Unassembled WGS sequence"/>
</dbReference>
<dbReference type="InterPro" id="IPR003540">
    <property type="entry name" value="ADP-ribosyltransferase"/>
</dbReference>
<dbReference type="PROSITE" id="PS50918">
    <property type="entry name" value="WWE"/>
    <property type="match status" value="1"/>
</dbReference>
<dbReference type="Proteomes" id="UP000681720">
    <property type="component" value="Unassembled WGS sequence"/>
</dbReference>
<evidence type="ECO:0000259" key="1">
    <source>
        <dbReference type="PROSITE" id="PS50918"/>
    </source>
</evidence>
<evidence type="ECO:0000313" key="4">
    <source>
        <dbReference type="EMBL" id="CAF3863612.1"/>
    </source>
</evidence>
<dbReference type="SUPFAM" id="SSF117839">
    <property type="entry name" value="WWE domain"/>
    <property type="match status" value="1"/>
</dbReference>
<feature type="domain" description="WWE" evidence="1">
    <location>
        <begin position="21"/>
        <end position="102"/>
    </location>
</feature>
<proteinExistence type="predicted"/>
<dbReference type="InterPro" id="IPR004170">
    <property type="entry name" value="WWE_dom"/>
</dbReference>
<dbReference type="Pfam" id="PF02825">
    <property type="entry name" value="WWE"/>
    <property type="match status" value="1"/>
</dbReference>
<dbReference type="PROSITE" id="PS51996">
    <property type="entry name" value="TR_MART"/>
    <property type="match status" value="1"/>
</dbReference>
<dbReference type="Pfam" id="PF03496">
    <property type="entry name" value="ADPrib_exo_Tox"/>
    <property type="match status" value="1"/>
</dbReference>
<evidence type="ECO:0000313" key="7">
    <source>
        <dbReference type="Proteomes" id="UP000663855"/>
    </source>
</evidence>
<dbReference type="Gene3D" id="3.30.720.50">
    <property type="match status" value="1"/>
</dbReference>
<dbReference type="EMBL" id="CAJNOV010014078">
    <property type="protein sequence ID" value="CAF1540174.1"/>
    <property type="molecule type" value="Genomic_DNA"/>
</dbReference>
<dbReference type="AlphaFoldDB" id="A0A815W8X8"/>
<dbReference type="EMBL" id="CAJNRE010000838">
    <property type="protein sequence ID" value="CAF1932605.1"/>
    <property type="molecule type" value="Genomic_DNA"/>
</dbReference>
<dbReference type="SUPFAM" id="SSF56399">
    <property type="entry name" value="ADP-ribosylation"/>
    <property type="match status" value="1"/>
</dbReference>
<dbReference type="EMBL" id="CAJOBI010001815">
    <property type="protein sequence ID" value="CAF3900785.1"/>
    <property type="molecule type" value="Genomic_DNA"/>
</dbReference>
<reference evidence="2" key="1">
    <citation type="submission" date="2021-02" db="EMBL/GenBank/DDBJ databases">
        <authorList>
            <person name="Nowell W R."/>
        </authorList>
    </citation>
    <scope>NUCLEOTIDE SEQUENCE</scope>
</reference>
<evidence type="ECO:0000313" key="5">
    <source>
        <dbReference type="EMBL" id="CAF3900785.1"/>
    </source>
</evidence>
<dbReference type="EMBL" id="CAJOBJ010002941">
    <property type="protein sequence ID" value="CAF3946983.1"/>
    <property type="molecule type" value="Genomic_DNA"/>
</dbReference>
<evidence type="ECO:0000313" key="2">
    <source>
        <dbReference type="EMBL" id="CAF1540174.1"/>
    </source>
</evidence>
<sequence length="370" mass="43632">MTKTTIYYGPSTTINLFHSKMDSEKSSFEQGCIRWRWKSKDNSSNIEQDYRWKQHADIENRMIEHAYQQGNDQVELDDFTIDFRSGIQISKRDSQEQYEIKRQIGLSDISNRVRVDRFVVEEAHCIEKSFYSSPRSFMNAILFYEGRAGPERVLKAIAGIREVGALLGKAMQAECLANDFQETYGIYWSREDEIMDQVIRLYTMDSFLYKFINYFMRNADITTGEFENERDKMYGQLLGPYYSLLQESFHRRRSEVDILLYRSANLTDDMIEEYKQYVGKDITWISFSSSSKNKAVALLYDGNTLFQIYVPKHPDTQNADVSSLSHFPEEEEVVFDHQTCFTVKKIDYDQILRKHIIHLDITDYGARFRK</sequence>
<name>A0A815W8X8_9BILA</name>
<dbReference type="GO" id="GO:0005576">
    <property type="term" value="C:extracellular region"/>
    <property type="evidence" value="ECO:0007669"/>
    <property type="project" value="InterPro"/>
</dbReference>
<organism evidence="2 7">
    <name type="scientific">Rotaria magnacalcarata</name>
    <dbReference type="NCBI Taxonomy" id="392030"/>
    <lineage>
        <taxon>Eukaryota</taxon>
        <taxon>Metazoa</taxon>
        <taxon>Spiralia</taxon>
        <taxon>Gnathifera</taxon>
        <taxon>Rotifera</taxon>
        <taxon>Eurotatoria</taxon>
        <taxon>Bdelloidea</taxon>
        <taxon>Philodinida</taxon>
        <taxon>Philodinidae</taxon>
        <taxon>Rotaria</taxon>
    </lineage>
</organism>
<accession>A0A815W8X8</accession>